<dbReference type="AlphaFoldDB" id="A0A9N9E2P9"/>
<name>A0A9N9E2P9_9GLOM</name>
<proteinExistence type="predicted"/>
<dbReference type="EMBL" id="CAJVPL010006022">
    <property type="protein sequence ID" value="CAG8661935.1"/>
    <property type="molecule type" value="Genomic_DNA"/>
</dbReference>
<comment type="caution">
    <text evidence="1">The sequence shown here is derived from an EMBL/GenBank/DDBJ whole genome shotgun (WGS) entry which is preliminary data.</text>
</comment>
<feature type="non-terminal residue" evidence="1">
    <location>
        <position position="60"/>
    </location>
</feature>
<sequence length="60" mass="7036">MLIYSEPASPSSIYSDEEIITRTMGDIKDYDTEKLINYLNRNNLKLKNSHFAILRKQEIT</sequence>
<evidence type="ECO:0000313" key="1">
    <source>
        <dbReference type="EMBL" id="CAG8661935.1"/>
    </source>
</evidence>
<dbReference type="Proteomes" id="UP000789831">
    <property type="component" value="Unassembled WGS sequence"/>
</dbReference>
<dbReference type="OrthoDB" id="10572439at2759"/>
<gene>
    <name evidence="1" type="ORF">AGERDE_LOCUS11857</name>
</gene>
<reference evidence="1" key="1">
    <citation type="submission" date="2021-06" db="EMBL/GenBank/DDBJ databases">
        <authorList>
            <person name="Kallberg Y."/>
            <person name="Tangrot J."/>
            <person name="Rosling A."/>
        </authorList>
    </citation>
    <scope>NUCLEOTIDE SEQUENCE</scope>
    <source>
        <strain evidence="1">MT106</strain>
    </source>
</reference>
<accession>A0A9N9E2P9</accession>
<evidence type="ECO:0000313" key="2">
    <source>
        <dbReference type="Proteomes" id="UP000789831"/>
    </source>
</evidence>
<protein>
    <submittedName>
        <fullName evidence="1">7201_t:CDS:1</fullName>
    </submittedName>
</protein>
<organism evidence="1 2">
    <name type="scientific">Ambispora gerdemannii</name>
    <dbReference type="NCBI Taxonomy" id="144530"/>
    <lineage>
        <taxon>Eukaryota</taxon>
        <taxon>Fungi</taxon>
        <taxon>Fungi incertae sedis</taxon>
        <taxon>Mucoromycota</taxon>
        <taxon>Glomeromycotina</taxon>
        <taxon>Glomeromycetes</taxon>
        <taxon>Archaeosporales</taxon>
        <taxon>Ambisporaceae</taxon>
        <taxon>Ambispora</taxon>
    </lineage>
</organism>
<keyword evidence="2" id="KW-1185">Reference proteome</keyword>